<protein>
    <submittedName>
        <fullName evidence="3">Methyltransferase domain-containing protein</fullName>
    </submittedName>
</protein>
<dbReference type="PANTHER" id="PTHR13627:SF31">
    <property type="entry name" value="RIBITOL 5-PHOSPHATE TRANSFERASE FKRP"/>
    <property type="match status" value="1"/>
</dbReference>
<dbReference type="InterPro" id="IPR041698">
    <property type="entry name" value="Methyltransf_25"/>
</dbReference>
<reference evidence="3 4" key="1">
    <citation type="submission" date="2019-03" db="EMBL/GenBank/DDBJ databases">
        <title>Genomics of glacier-inhabiting Cryobacterium strains.</title>
        <authorList>
            <person name="Liu Q."/>
            <person name="Xin Y.-H."/>
        </authorList>
    </citation>
    <scope>NUCLEOTIDE SEQUENCE [LARGE SCALE GENOMIC DNA]</scope>
    <source>
        <strain evidence="3 4">Sr59</strain>
    </source>
</reference>
<evidence type="ECO:0000259" key="2">
    <source>
        <dbReference type="Pfam" id="PF13649"/>
    </source>
</evidence>
<proteinExistence type="predicted"/>
<dbReference type="PANTHER" id="PTHR13627">
    <property type="entry name" value="FUKUTIN RELATED PROTEIN"/>
    <property type="match status" value="1"/>
</dbReference>
<comment type="caution">
    <text evidence="3">The sequence shown here is derived from an EMBL/GenBank/DDBJ whole genome shotgun (WGS) entry which is preliminary data.</text>
</comment>
<dbReference type="GO" id="GO:0009100">
    <property type="term" value="P:glycoprotein metabolic process"/>
    <property type="evidence" value="ECO:0007669"/>
    <property type="project" value="UniProtKB-ARBA"/>
</dbReference>
<dbReference type="OrthoDB" id="3780655at2"/>
<dbReference type="InterPro" id="IPR052613">
    <property type="entry name" value="LicD_transferase"/>
</dbReference>
<gene>
    <name evidence="3" type="ORF">E3T61_20650</name>
</gene>
<dbReference type="GO" id="GO:0008168">
    <property type="term" value="F:methyltransferase activity"/>
    <property type="evidence" value="ECO:0007669"/>
    <property type="project" value="UniProtKB-KW"/>
</dbReference>
<name>A0A4R9BH05_9MICO</name>
<dbReference type="EMBL" id="SOHM01000048">
    <property type="protein sequence ID" value="TFD83724.1"/>
    <property type="molecule type" value="Genomic_DNA"/>
</dbReference>
<dbReference type="AlphaFoldDB" id="A0A4R9BH05"/>
<dbReference type="GO" id="GO:0032259">
    <property type="term" value="P:methylation"/>
    <property type="evidence" value="ECO:0007669"/>
    <property type="project" value="UniProtKB-KW"/>
</dbReference>
<dbReference type="SUPFAM" id="SSF53335">
    <property type="entry name" value="S-adenosyl-L-methionine-dependent methyltransferases"/>
    <property type="match status" value="1"/>
</dbReference>
<evidence type="ECO:0000259" key="1">
    <source>
        <dbReference type="Pfam" id="PF04991"/>
    </source>
</evidence>
<feature type="domain" description="LicD/FKTN/FKRP nucleotidyltransferase" evidence="1">
    <location>
        <begin position="150"/>
        <end position="179"/>
    </location>
</feature>
<evidence type="ECO:0000313" key="3">
    <source>
        <dbReference type="EMBL" id="TFD83724.1"/>
    </source>
</evidence>
<dbReference type="Pfam" id="PF04991">
    <property type="entry name" value="LicD"/>
    <property type="match status" value="1"/>
</dbReference>
<sequence>MNFTGWATRGRNGMKLDLNRSALELHGDTARAIEVRVAGRRVLSLAADFAEPAADGVIRYPLPPAFGLTLRGCGELVVHAAGGGAELARAPVRSAVDPDGELRFTDAAGQAVVLNKWGHHSLTFADASAETVADLLRRTTEVFAQLTRFGLTPWIMGGTLLGPVRSGALLPHDDDADVGYVSAHENPADVALESYALQRFLEETGYTVIRYSATQMQILFPEEEGTEFHIDVFGGFYSGDMFMQPFHVRAPIPRDTFENLAEITIDGWPFAAPNPPERWLEANYGPSWRIPDAGHRFVTPPAAARRFDSWFGNTSQQVHFWDEHNQVNRDEPARPSAAARELLARAPRDATIYELAFGTGADLLHLAGAGHRVVGADFSPSAVAALTRRLGDAYPAVDLRQVDLGDRRQTLALAIAEARVVGPAHVFTANLLHVMTTDARRALVTLVNALLRRGGEWVVTFPTVPAPSLSNDDPTTWHLTVSQFRELVAAEPALEIRSVAVAGHTDRRIATVGVARKGGSS</sequence>
<dbReference type="Proteomes" id="UP000298468">
    <property type="component" value="Unassembled WGS sequence"/>
</dbReference>
<evidence type="ECO:0000313" key="4">
    <source>
        <dbReference type="Proteomes" id="UP000298468"/>
    </source>
</evidence>
<keyword evidence="3" id="KW-0808">Transferase</keyword>
<dbReference type="InterPro" id="IPR029063">
    <property type="entry name" value="SAM-dependent_MTases_sf"/>
</dbReference>
<keyword evidence="3" id="KW-0489">Methyltransferase</keyword>
<dbReference type="Gene3D" id="3.40.50.150">
    <property type="entry name" value="Vaccinia Virus protein VP39"/>
    <property type="match status" value="1"/>
</dbReference>
<organism evidence="3 4">
    <name type="scientific">Cryobacterium lactosi</name>
    <dbReference type="NCBI Taxonomy" id="1259202"/>
    <lineage>
        <taxon>Bacteria</taxon>
        <taxon>Bacillati</taxon>
        <taxon>Actinomycetota</taxon>
        <taxon>Actinomycetes</taxon>
        <taxon>Micrococcales</taxon>
        <taxon>Microbacteriaceae</taxon>
        <taxon>Cryobacterium</taxon>
    </lineage>
</organism>
<dbReference type="InterPro" id="IPR007074">
    <property type="entry name" value="LicD/FKTN/FKRP_NTP_transf"/>
</dbReference>
<keyword evidence="4" id="KW-1185">Reference proteome</keyword>
<feature type="domain" description="Methyltransferase" evidence="2">
    <location>
        <begin position="352"/>
        <end position="455"/>
    </location>
</feature>
<dbReference type="Pfam" id="PF13649">
    <property type="entry name" value="Methyltransf_25"/>
    <property type="match status" value="1"/>
</dbReference>
<accession>A0A4R9BH05</accession>